<dbReference type="PANTHER" id="PTHR34591:SF50">
    <property type="entry name" value="F-BOX DOMAIN-CONTAINING PROTEIN"/>
    <property type="match status" value="1"/>
</dbReference>
<dbReference type="PANTHER" id="PTHR34591">
    <property type="entry name" value="OS03G0653100 PROTEIN-RELATED"/>
    <property type="match status" value="1"/>
</dbReference>
<evidence type="ECO:0000313" key="2">
    <source>
        <dbReference type="EMBL" id="CAL4935133.1"/>
    </source>
</evidence>
<organism evidence="2 3">
    <name type="scientific">Urochloa decumbens</name>
    <dbReference type="NCBI Taxonomy" id="240449"/>
    <lineage>
        <taxon>Eukaryota</taxon>
        <taxon>Viridiplantae</taxon>
        <taxon>Streptophyta</taxon>
        <taxon>Embryophyta</taxon>
        <taxon>Tracheophyta</taxon>
        <taxon>Spermatophyta</taxon>
        <taxon>Magnoliopsida</taxon>
        <taxon>Liliopsida</taxon>
        <taxon>Poales</taxon>
        <taxon>Poaceae</taxon>
        <taxon>PACMAD clade</taxon>
        <taxon>Panicoideae</taxon>
        <taxon>Panicodae</taxon>
        <taxon>Paniceae</taxon>
        <taxon>Melinidinae</taxon>
        <taxon>Urochloa</taxon>
    </lineage>
</organism>
<dbReference type="EMBL" id="OZ075125">
    <property type="protein sequence ID" value="CAL4935133.1"/>
    <property type="molecule type" value="Genomic_DNA"/>
</dbReference>
<protein>
    <recommendedName>
        <fullName evidence="1">F-box domain-containing protein</fullName>
    </recommendedName>
</protein>
<dbReference type="AlphaFoldDB" id="A0ABC8Y360"/>
<dbReference type="Gene3D" id="1.20.1280.50">
    <property type="match status" value="1"/>
</dbReference>
<dbReference type="Pfam" id="PF00646">
    <property type="entry name" value="F-box"/>
    <property type="match status" value="1"/>
</dbReference>
<evidence type="ECO:0000259" key="1">
    <source>
        <dbReference type="SMART" id="SM00256"/>
    </source>
</evidence>
<accession>A0ABC8Y360</accession>
<sequence length="465" mass="52733">MDHQINLSSVLPDDVLADALGRLAPRDLAVSRSVCKAWRDAVDGYGILRTELLPLSLAGFLINYNWRSVTEFFAHPPKTKALSAVVSGKHHDFLAEGDIGSWETVLDHCNGLLLIKYYGEDDGNRRTLEVFNPATGCWALVPPCPPPGDEMMCAFTYEHLAYDPAVSPHHYQVFSIPSFGHRGKVVDPDREKMEWPPATYVLHVFSSVTGRWEERSFVREGGAAGIVADMRRGLSSERNAVYRQGKLFVHCQTNFVMRLSLSNDKYHVIKPPAAGVTTMYLGKSEKGIYCASFVARCKLRVWILNESCFPMEWVLKYDHDLLGVLTKKNLCSPCRNHDDQQVRGPWMFLDINYSYSKNTDVNPKALVKEEFAWTSDASDDEATECVVDSEDRSFYSGYFDILGFHPYKEIIFLSQTISMGLAYHLNSSTIQDLGNLYPKDYDQELPNERFIQSSFPYTPCWIELI</sequence>
<feature type="domain" description="F-box" evidence="1">
    <location>
        <begin position="11"/>
        <end position="51"/>
    </location>
</feature>
<evidence type="ECO:0000313" key="3">
    <source>
        <dbReference type="Proteomes" id="UP001497457"/>
    </source>
</evidence>
<reference evidence="2" key="1">
    <citation type="submission" date="2024-10" db="EMBL/GenBank/DDBJ databases">
        <authorList>
            <person name="Ryan C."/>
        </authorList>
    </citation>
    <scope>NUCLEOTIDE SEQUENCE [LARGE SCALE GENOMIC DNA]</scope>
</reference>
<name>A0ABC8Y360_9POAL</name>
<proteinExistence type="predicted"/>
<dbReference type="SUPFAM" id="SSF81383">
    <property type="entry name" value="F-box domain"/>
    <property type="match status" value="1"/>
</dbReference>
<dbReference type="InterPro" id="IPR001810">
    <property type="entry name" value="F-box_dom"/>
</dbReference>
<dbReference type="InterPro" id="IPR036047">
    <property type="entry name" value="F-box-like_dom_sf"/>
</dbReference>
<dbReference type="Proteomes" id="UP001497457">
    <property type="component" value="Chromosome 15b"/>
</dbReference>
<dbReference type="SUPFAM" id="SSF117281">
    <property type="entry name" value="Kelch motif"/>
    <property type="match status" value="1"/>
</dbReference>
<gene>
    <name evidence="2" type="ORF">URODEC1_LOCUS29099</name>
</gene>
<keyword evidence="3" id="KW-1185">Reference proteome</keyword>
<dbReference type="SMART" id="SM00256">
    <property type="entry name" value="FBOX"/>
    <property type="match status" value="1"/>
</dbReference>
<dbReference type="InterPro" id="IPR015915">
    <property type="entry name" value="Kelch-typ_b-propeller"/>
</dbReference>